<dbReference type="EMBL" id="LAZR01064643">
    <property type="protein sequence ID" value="KKK57124.1"/>
    <property type="molecule type" value="Genomic_DNA"/>
</dbReference>
<dbReference type="AlphaFoldDB" id="A0A0F8YSM5"/>
<gene>
    <name evidence="1" type="ORF">LCGC14_3057640</name>
</gene>
<organism evidence="1">
    <name type="scientific">marine sediment metagenome</name>
    <dbReference type="NCBI Taxonomy" id="412755"/>
    <lineage>
        <taxon>unclassified sequences</taxon>
        <taxon>metagenomes</taxon>
        <taxon>ecological metagenomes</taxon>
    </lineage>
</organism>
<proteinExistence type="predicted"/>
<sequence length="63" mass="6898">MTKHTTEKLLQAAKDMLTIDVTPLAQCFSEDYGDGWRDACEASRQSPQRNALAVAVVKAEEAS</sequence>
<comment type="caution">
    <text evidence="1">The sequence shown here is derived from an EMBL/GenBank/DDBJ whole genome shotgun (WGS) entry which is preliminary data.</text>
</comment>
<evidence type="ECO:0000313" key="1">
    <source>
        <dbReference type="EMBL" id="KKK57124.1"/>
    </source>
</evidence>
<accession>A0A0F8YSM5</accession>
<reference evidence="1" key="1">
    <citation type="journal article" date="2015" name="Nature">
        <title>Complex archaea that bridge the gap between prokaryotes and eukaryotes.</title>
        <authorList>
            <person name="Spang A."/>
            <person name="Saw J.H."/>
            <person name="Jorgensen S.L."/>
            <person name="Zaremba-Niedzwiedzka K."/>
            <person name="Martijn J."/>
            <person name="Lind A.E."/>
            <person name="van Eijk R."/>
            <person name="Schleper C."/>
            <person name="Guy L."/>
            <person name="Ettema T.J."/>
        </authorList>
    </citation>
    <scope>NUCLEOTIDE SEQUENCE</scope>
</reference>
<protein>
    <submittedName>
        <fullName evidence="1">Uncharacterized protein</fullName>
    </submittedName>
</protein>
<name>A0A0F8YSM5_9ZZZZ</name>